<dbReference type="SUPFAM" id="SSF51182">
    <property type="entry name" value="RmlC-like cupins"/>
    <property type="match status" value="1"/>
</dbReference>
<sequence>MLRNTPEPSYRQALREVAADLAGQRDQLLRVHGTLALRIGDLTQPLALEAALFTSAHGMEGVQMALLPSPHGATYSHMSVVGRVGVRCEKVSVHHHVRIYVLQGRLRWWQANTGNQAREVVAGQTLEIAPHEEHGFEVLEEYHSYNVFTPPL</sequence>
<organism evidence="1 2">
    <name type="scientific">Hymenobacter mucosus</name>
    <dbReference type="NCBI Taxonomy" id="1411120"/>
    <lineage>
        <taxon>Bacteria</taxon>
        <taxon>Pseudomonadati</taxon>
        <taxon>Bacteroidota</taxon>
        <taxon>Cytophagia</taxon>
        <taxon>Cytophagales</taxon>
        <taxon>Hymenobacteraceae</taxon>
        <taxon>Hymenobacter</taxon>
    </lineage>
</organism>
<keyword evidence="2" id="KW-1185">Reference proteome</keyword>
<evidence type="ECO:0000313" key="2">
    <source>
        <dbReference type="Proteomes" id="UP000198310"/>
    </source>
</evidence>
<gene>
    <name evidence="1" type="ORF">SAMN06269173_111122</name>
</gene>
<dbReference type="EMBL" id="FZNS01000011">
    <property type="protein sequence ID" value="SNR92801.1"/>
    <property type="molecule type" value="Genomic_DNA"/>
</dbReference>
<dbReference type="Proteomes" id="UP000198310">
    <property type="component" value="Unassembled WGS sequence"/>
</dbReference>
<protein>
    <recommendedName>
        <fullName evidence="3">Cupin domain-containing protein</fullName>
    </recommendedName>
</protein>
<dbReference type="InterPro" id="IPR014710">
    <property type="entry name" value="RmlC-like_jellyroll"/>
</dbReference>
<dbReference type="AlphaFoldDB" id="A0A239ABU0"/>
<dbReference type="RefSeq" id="WP_089333948.1">
    <property type="nucleotide sequence ID" value="NZ_FZNS01000011.1"/>
</dbReference>
<evidence type="ECO:0008006" key="3">
    <source>
        <dbReference type="Google" id="ProtNLM"/>
    </source>
</evidence>
<accession>A0A239ABU0</accession>
<dbReference type="Gene3D" id="2.60.120.10">
    <property type="entry name" value="Jelly Rolls"/>
    <property type="match status" value="1"/>
</dbReference>
<dbReference type="InterPro" id="IPR011051">
    <property type="entry name" value="RmlC_Cupin_sf"/>
</dbReference>
<name>A0A239ABU0_9BACT</name>
<evidence type="ECO:0000313" key="1">
    <source>
        <dbReference type="EMBL" id="SNR92801.1"/>
    </source>
</evidence>
<proteinExistence type="predicted"/>
<reference evidence="2" key="1">
    <citation type="submission" date="2017-06" db="EMBL/GenBank/DDBJ databases">
        <authorList>
            <person name="Varghese N."/>
            <person name="Submissions S."/>
        </authorList>
    </citation>
    <scope>NUCLEOTIDE SEQUENCE [LARGE SCALE GENOMIC DNA]</scope>
    <source>
        <strain evidence="2">DSM 28041</strain>
    </source>
</reference>